<accession>A0A8J6NKS7</accession>
<dbReference type="EMBL" id="JACNJN010000195">
    <property type="protein sequence ID" value="MBC8336800.1"/>
    <property type="molecule type" value="Genomic_DNA"/>
</dbReference>
<evidence type="ECO:0000313" key="1">
    <source>
        <dbReference type="EMBL" id="MBC8336800.1"/>
    </source>
</evidence>
<reference evidence="1 2" key="1">
    <citation type="submission" date="2020-08" db="EMBL/GenBank/DDBJ databases">
        <title>Bridging the membrane lipid divide: bacteria of the FCB group superphylum have the potential to synthesize archaeal ether lipids.</title>
        <authorList>
            <person name="Villanueva L."/>
            <person name="Von Meijenfeldt F.A.B."/>
            <person name="Westbye A.B."/>
            <person name="Yadav S."/>
            <person name="Hopmans E.C."/>
            <person name="Dutilh B.E."/>
            <person name="Sinninghe Damste J.S."/>
        </authorList>
    </citation>
    <scope>NUCLEOTIDE SEQUENCE [LARGE SCALE GENOMIC DNA]</scope>
    <source>
        <strain evidence="1">NIOZ-UU36</strain>
    </source>
</reference>
<gene>
    <name evidence="1" type="ORF">H8E29_16175</name>
</gene>
<sequence>MTQTIPNKQQVKMSQVWAQLGREHRAGIIQLMAQLVVKMMVEQNETVRKEVRDGAGT</sequence>
<organism evidence="1 2">
    <name type="scientific">Candidatus Desulfolinea nitratireducens</name>
    <dbReference type="NCBI Taxonomy" id="2841698"/>
    <lineage>
        <taxon>Bacteria</taxon>
        <taxon>Bacillati</taxon>
        <taxon>Chloroflexota</taxon>
        <taxon>Anaerolineae</taxon>
        <taxon>Anaerolineales</taxon>
        <taxon>Anaerolineales incertae sedis</taxon>
        <taxon>Candidatus Desulfolinea</taxon>
    </lineage>
</organism>
<proteinExistence type="predicted"/>
<name>A0A8J6NKS7_9CHLR</name>
<evidence type="ECO:0000313" key="2">
    <source>
        <dbReference type="Proteomes" id="UP000614469"/>
    </source>
</evidence>
<dbReference type="AlphaFoldDB" id="A0A8J6NKS7"/>
<protein>
    <submittedName>
        <fullName evidence="1">Uncharacterized protein</fullName>
    </submittedName>
</protein>
<comment type="caution">
    <text evidence="1">The sequence shown here is derived from an EMBL/GenBank/DDBJ whole genome shotgun (WGS) entry which is preliminary data.</text>
</comment>
<dbReference type="Proteomes" id="UP000614469">
    <property type="component" value="Unassembled WGS sequence"/>
</dbReference>